<dbReference type="EMBL" id="JARJLG010000007">
    <property type="protein sequence ID" value="KAJ7779415.1"/>
    <property type="molecule type" value="Genomic_DNA"/>
</dbReference>
<evidence type="ECO:0000313" key="2">
    <source>
        <dbReference type="Proteomes" id="UP001215280"/>
    </source>
</evidence>
<proteinExistence type="predicted"/>
<keyword evidence="2" id="KW-1185">Reference proteome</keyword>
<name>A0AAD7K6W5_9AGAR</name>
<dbReference type="Proteomes" id="UP001215280">
    <property type="component" value="Unassembled WGS sequence"/>
</dbReference>
<protein>
    <submittedName>
        <fullName evidence="1">Uncharacterized protein</fullName>
    </submittedName>
</protein>
<reference evidence="1" key="1">
    <citation type="submission" date="2023-03" db="EMBL/GenBank/DDBJ databases">
        <title>Massive genome expansion in bonnet fungi (Mycena s.s.) driven by repeated elements and novel gene families across ecological guilds.</title>
        <authorList>
            <consortium name="Lawrence Berkeley National Laboratory"/>
            <person name="Harder C.B."/>
            <person name="Miyauchi S."/>
            <person name="Viragh M."/>
            <person name="Kuo A."/>
            <person name="Thoen E."/>
            <person name="Andreopoulos B."/>
            <person name="Lu D."/>
            <person name="Skrede I."/>
            <person name="Drula E."/>
            <person name="Henrissat B."/>
            <person name="Morin E."/>
            <person name="Kohler A."/>
            <person name="Barry K."/>
            <person name="LaButti K."/>
            <person name="Morin E."/>
            <person name="Salamov A."/>
            <person name="Lipzen A."/>
            <person name="Mereny Z."/>
            <person name="Hegedus B."/>
            <person name="Baldrian P."/>
            <person name="Stursova M."/>
            <person name="Weitz H."/>
            <person name="Taylor A."/>
            <person name="Grigoriev I.V."/>
            <person name="Nagy L.G."/>
            <person name="Martin F."/>
            <person name="Kauserud H."/>
        </authorList>
    </citation>
    <scope>NUCLEOTIDE SEQUENCE</scope>
    <source>
        <strain evidence="1">CBHHK188m</strain>
    </source>
</reference>
<dbReference type="AlphaFoldDB" id="A0AAD7K6W5"/>
<comment type="caution">
    <text evidence="1">The sequence shown here is derived from an EMBL/GenBank/DDBJ whole genome shotgun (WGS) entry which is preliminary data.</text>
</comment>
<gene>
    <name evidence="1" type="ORF">DFH07DRAFT_765701</name>
</gene>
<evidence type="ECO:0000313" key="1">
    <source>
        <dbReference type="EMBL" id="KAJ7779415.1"/>
    </source>
</evidence>
<accession>A0AAD7K6W5</accession>
<sequence length="111" mass="12326">MATFHLLDPPRASWPDLELRNLATPIENHVSATDLELDGYIQDHLTCVVTAALNLLTQYLRGHSGVLPKTTQFHSPEIDFVQEILAIPPILLGLKGNIYGLHIPQMYTLSA</sequence>
<organism evidence="1 2">
    <name type="scientific">Mycena maculata</name>
    <dbReference type="NCBI Taxonomy" id="230809"/>
    <lineage>
        <taxon>Eukaryota</taxon>
        <taxon>Fungi</taxon>
        <taxon>Dikarya</taxon>
        <taxon>Basidiomycota</taxon>
        <taxon>Agaricomycotina</taxon>
        <taxon>Agaricomycetes</taxon>
        <taxon>Agaricomycetidae</taxon>
        <taxon>Agaricales</taxon>
        <taxon>Marasmiineae</taxon>
        <taxon>Mycenaceae</taxon>
        <taxon>Mycena</taxon>
    </lineage>
</organism>